<dbReference type="RefSeq" id="WP_234193958.1">
    <property type="nucleotide sequence ID" value="NZ_QQAV01000009.1"/>
</dbReference>
<name>A0A370F8Z8_9BURK</name>
<dbReference type="EMBL" id="QQAV01000009">
    <property type="protein sequence ID" value="RDI21222.1"/>
    <property type="molecule type" value="Genomic_DNA"/>
</dbReference>
<keyword evidence="3" id="KW-1185">Reference proteome</keyword>
<evidence type="ECO:0000313" key="3">
    <source>
        <dbReference type="Proteomes" id="UP000255265"/>
    </source>
</evidence>
<sequence>MGVRSIVLFVIAIVIAALAALNWGTLSAPTAMSLGVTTVTAPLGLVMLGLTVLLAAFFLAYVLWLQGTVLLDARRHTKELQAQRELADKAEASRFTELRTFLETQENAHMARNGERHAALLARIEQLETALRQRAEQADNTLAAHIGQLEDRLDRRAAAATASTPVAVTPLSAAPAPVAFDPRP</sequence>
<keyword evidence="1" id="KW-1133">Transmembrane helix</keyword>
<feature type="transmembrane region" description="Helical" evidence="1">
    <location>
        <begin position="43"/>
        <end position="65"/>
    </location>
</feature>
<comment type="caution">
    <text evidence="2">The sequence shown here is derived from an EMBL/GenBank/DDBJ whole genome shotgun (WGS) entry which is preliminary data.</text>
</comment>
<reference evidence="2 3" key="1">
    <citation type="submission" date="2018-07" db="EMBL/GenBank/DDBJ databases">
        <title>Genomic Encyclopedia of Type Strains, Phase IV (KMG-IV): sequencing the most valuable type-strain genomes for metagenomic binning, comparative biology and taxonomic classification.</title>
        <authorList>
            <person name="Goeker M."/>
        </authorList>
    </citation>
    <scope>NUCLEOTIDE SEQUENCE [LARGE SCALE GENOMIC DNA]</scope>
    <source>
        <strain evidence="2 3">DSM 21352</strain>
    </source>
</reference>
<keyword evidence="1" id="KW-0812">Transmembrane</keyword>
<protein>
    <recommendedName>
        <fullName evidence="4">Signal transduction histidine kinase</fullName>
    </recommendedName>
</protein>
<evidence type="ECO:0000256" key="1">
    <source>
        <dbReference type="SAM" id="Phobius"/>
    </source>
</evidence>
<organism evidence="2 3">
    <name type="scientific">Pseudacidovorax intermedius</name>
    <dbReference type="NCBI Taxonomy" id="433924"/>
    <lineage>
        <taxon>Bacteria</taxon>
        <taxon>Pseudomonadati</taxon>
        <taxon>Pseudomonadota</taxon>
        <taxon>Betaproteobacteria</taxon>
        <taxon>Burkholderiales</taxon>
        <taxon>Comamonadaceae</taxon>
        <taxon>Pseudacidovorax</taxon>
    </lineage>
</organism>
<evidence type="ECO:0000313" key="2">
    <source>
        <dbReference type="EMBL" id="RDI21222.1"/>
    </source>
</evidence>
<dbReference type="Proteomes" id="UP000255265">
    <property type="component" value="Unassembled WGS sequence"/>
</dbReference>
<proteinExistence type="predicted"/>
<gene>
    <name evidence="2" type="ORF">DFR41_10918</name>
</gene>
<accession>A0A370F8Z8</accession>
<keyword evidence="1" id="KW-0472">Membrane</keyword>
<dbReference type="AlphaFoldDB" id="A0A370F8Z8"/>
<evidence type="ECO:0008006" key="4">
    <source>
        <dbReference type="Google" id="ProtNLM"/>
    </source>
</evidence>